<dbReference type="Proteomes" id="UP001497600">
    <property type="component" value="Chromosome B"/>
</dbReference>
<keyword evidence="3" id="KW-1185">Reference proteome</keyword>
<name>A0ABP0E9W7_9ASCO</name>
<protein>
    <submittedName>
        <fullName evidence="2">Protein Cms1p</fullName>
    </submittedName>
</protein>
<dbReference type="Pfam" id="PF14617">
    <property type="entry name" value="CMS1"/>
    <property type="match status" value="1"/>
</dbReference>
<evidence type="ECO:0000313" key="2">
    <source>
        <dbReference type="EMBL" id="CAK7896306.1"/>
    </source>
</evidence>
<evidence type="ECO:0000313" key="3">
    <source>
        <dbReference type="Proteomes" id="UP001497600"/>
    </source>
</evidence>
<organism evidence="2 3">
    <name type="scientific">[Candida] anglica</name>
    <dbReference type="NCBI Taxonomy" id="148631"/>
    <lineage>
        <taxon>Eukaryota</taxon>
        <taxon>Fungi</taxon>
        <taxon>Dikarya</taxon>
        <taxon>Ascomycota</taxon>
        <taxon>Saccharomycotina</taxon>
        <taxon>Pichiomycetes</taxon>
        <taxon>Debaryomycetaceae</taxon>
        <taxon>Kurtzmaniella</taxon>
    </lineage>
</organism>
<feature type="compositionally biased region" description="Basic and acidic residues" evidence="1">
    <location>
        <begin position="62"/>
        <end position="71"/>
    </location>
</feature>
<sequence>MSRDALGDDLDDGLEYQVEFSDGETVAVDDNTHNNADSSDETEKVVKQSTASKKRKAAPKSKLQEKKKMKMEMDINQKKNLSLESSPEAIADFVNTRIRRKNPDLSALELSEKYLDKTVFRASGDFKEERTLPNFAGYITAKFKNMLPGGESKKSKKAKNAAAQAGTAAAVDANADRKFIAVLSMSALRACDVHRSTRDLGGSSLKLINKNKIDVDLKLVKSTRSRVLCCTPGRLAKVLAAEDAELSADEIKIIILDNTYLDQKCQNVWDINETLDVLKTLTDAGGKVYLY</sequence>
<dbReference type="PANTHER" id="PTHR24030:SF0">
    <property type="entry name" value="PROTEIN CMSS1"/>
    <property type="match status" value="1"/>
</dbReference>
<reference evidence="2 3" key="1">
    <citation type="submission" date="2024-01" db="EMBL/GenBank/DDBJ databases">
        <authorList>
            <consortium name="Genoscope - CEA"/>
            <person name="William W."/>
        </authorList>
    </citation>
    <scope>NUCLEOTIDE SEQUENCE [LARGE SCALE GENOMIC DNA]</scope>
    <source>
        <strain evidence="2 3">29B2s-10</strain>
    </source>
</reference>
<feature type="region of interest" description="Disordered" evidence="1">
    <location>
        <begin position="21"/>
        <end position="71"/>
    </location>
</feature>
<proteinExistence type="predicted"/>
<dbReference type="PANTHER" id="PTHR24030">
    <property type="entry name" value="PROTEIN CMSS1"/>
    <property type="match status" value="1"/>
</dbReference>
<accession>A0ABP0E9W7</accession>
<gene>
    <name evidence="2" type="primary">CMS1</name>
    <name evidence="2" type="ORF">CAAN4_B04434</name>
</gene>
<dbReference type="EMBL" id="OZ004254">
    <property type="protein sequence ID" value="CAK7896306.1"/>
    <property type="molecule type" value="Genomic_DNA"/>
</dbReference>
<evidence type="ECO:0000256" key="1">
    <source>
        <dbReference type="SAM" id="MobiDB-lite"/>
    </source>
</evidence>
<feature type="compositionally biased region" description="Basic residues" evidence="1">
    <location>
        <begin position="52"/>
        <end position="61"/>
    </location>
</feature>
<dbReference type="InterPro" id="IPR032704">
    <property type="entry name" value="Cms1"/>
</dbReference>